<evidence type="ECO:0000256" key="3">
    <source>
        <dbReference type="ARBA" id="ARBA00022989"/>
    </source>
</evidence>
<keyword evidence="3 6" id="KW-1133">Transmembrane helix</keyword>
<organism evidence="9 10">
    <name type="scientific">Kockovaella imperatae</name>
    <dbReference type="NCBI Taxonomy" id="4999"/>
    <lineage>
        <taxon>Eukaryota</taxon>
        <taxon>Fungi</taxon>
        <taxon>Dikarya</taxon>
        <taxon>Basidiomycota</taxon>
        <taxon>Agaricomycotina</taxon>
        <taxon>Tremellomycetes</taxon>
        <taxon>Tremellales</taxon>
        <taxon>Cuniculitremaceae</taxon>
        <taxon>Kockovaella</taxon>
    </lineage>
</organism>
<feature type="transmembrane region" description="Helical" evidence="6">
    <location>
        <begin position="247"/>
        <end position="265"/>
    </location>
</feature>
<dbReference type="PANTHER" id="PTHR31082">
    <property type="entry name" value="PHEROMONE-REGULATED MEMBRANE PROTEIN 10"/>
    <property type="match status" value="1"/>
</dbReference>
<dbReference type="GO" id="GO:0016020">
    <property type="term" value="C:membrane"/>
    <property type="evidence" value="ECO:0007669"/>
    <property type="project" value="UniProtKB-SubCell"/>
</dbReference>
<dbReference type="GeneID" id="33559210"/>
<keyword evidence="2 6" id="KW-0812">Transmembrane</keyword>
<feature type="transmembrane region" description="Helical" evidence="6">
    <location>
        <begin position="405"/>
        <end position="424"/>
    </location>
</feature>
<dbReference type="InterPro" id="IPR010619">
    <property type="entry name" value="ThrE-like_N"/>
</dbReference>
<evidence type="ECO:0000256" key="6">
    <source>
        <dbReference type="SAM" id="Phobius"/>
    </source>
</evidence>
<keyword evidence="10" id="KW-1185">Reference proteome</keyword>
<evidence type="ECO:0000256" key="2">
    <source>
        <dbReference type="ARBA" id="ARBA00022692"/>
    </source>
</evidence>
<dbReference type="EMBL" id="NBSH01000002">
    <property type="protein sequence ID" value="ORX40267.1"/>
    <property type="molecule type" value="Genomic_DNA"/>
</dbReference>
<sequence length="475" mass="50704">MVFGAPSHRVESQLNATANVLEVDAQFIHLPSIVIASFGDPDTRTSDTQFIKASGGLDLGKLHRVHRIYRKVVHDELDAADGTKQIQELLRAPSIYNVWHRICLAFFSAGIAAPLAFGGSFVDGLAAGCCGILLSFWQLHVASNSSMYSNIFEISIATFVSFAARGLGTTGIFCYQAVASAGVTLILPGYVILCGSLELASKNIVSGSVRMVYAIIYSLFLGFGITIGSDIFFVLDRKARAAQNAAIAAQSNFVTLTGSFIPMAVNSSFAPMINASSPLIPFNGTFTFSNQSYSDVDSSLRSGHIICDRPDGLPWYRQNMPRIYAIGLVPIFSTLIALWNMQPIKSRQLPVMVVISCIGYLTNTLANHYIFDRSDVVSAIGAFVIGILGNIYSRVFGGTAFTSMVPGVLFLVPSGISAAGGLAMTNTAGSDSYSQGLTIGFRMVQVAIGITVGLFGSGLLIYSFGRKKGSALFAF</sequence>
<comment type="subcellular location">
    <subcellularLocation>
        <location evidence="1">Membrane</location>
        <topology evidence="1">Multi-pass membrane protein</topology>
    </subcellularLocation>
</comment>
<feature type="transmembrane region" description="Helical" evidence="6">
    <location>
        <begin position="444"/>
        <end position="465"/>
    </location>
</feature>
<dbReference type="GO" id="GO:0022857">
    <property type="term" value="F:transmembrane transporter activity"/>
    <property type="evidence" value="ECO:0007669"/>
    <property type="project" value="InterPro"/>
</dbReference>
<evidence type="ECO:0000313" key="9">
    <source>
        <dbReference type="EMBL" id="ORX40267.1"/>
    </source>
</evidence>
<dbReference type="InterPro" id="IPR051361">
    <property type="entry name" value="ThrE/Ser_Exporter"/>
</dbReference>
<feature type="domain" description="Threonine/Serine exporter ThrE" evidence="8">
    <location>
        <begin position="342"/>
        <end position="455"/>
    </location>
</feature>
<keyword evidence="4 6" id="KW-0472">Membrane</keyword>
<evidence type="ECO:0000259" key="7">
    <source>
        <dbReference type="Pfam" id="PF06738"/>
    </source>
</evidence>
<feature type="transmembrane region" description="Helical" evidence="6">
    <location>
        <begin position="98"/>
        <end position="117"/>
    </location>
</feature>
<accession>A0A1Y1URN2</accession>
<proteinExistence type="inferred from homology"/>
<feature type="transmembrane region" description="Helical" evidence="6">
    <location>
        <begin position="172"/>
        <end position="193"/>
    </location>
</feature>
<dbReference type="Pfam" id="PF06738">
    <property type="entry name" value="ThrE"/>
    <property type="match status" value="1"/>
</dbReference>
<feature type="transmembrane region" description="Helical" evidence="6">
    <location>
        <begin position="323"/>
        <end position="339"/>
    </location>
</feature>
<dbReference type="OrthoDB" id="413008at2759"/>
<feature type="transmembrane region" description="Helical" evidence="6">
    <location>
        <begin position="147"/>
        <end position="165"/>
    </location>
</feature>
<gene>
    <name evidence="9" type="ORF">BD324DRAFT_641162</name>
</gene>
<feature type="transmembrane region" description="Helical" evidence="6">
    <location>
        <begin position="213"/>
        <end position="235"/>
    </location>
</feature>
<dbReference type="Pfam" id="PF12821">
    <property type="entry name" value="ThrE_2"/>
    <property type="match status" value="1"/>
</dbReference>
<evidence type="ECO:0000256" key="1">
    <source>
        <dbReference type="ARBA" id="ARBA00004141"/>
    </source>
</evidence>
<comment type="caution">
    <text evidence="9">The sequence shown here is derived from an EMBL/GenBank/DDBJ whole genome shotgun (WGS) entry which is preliminary data.</text>
</comment>
<feature type="domain" description="Threonine/serine exporter-like N-terminal" evidence="7">
    <location>
        <begin position="1"/>
        <end position="231"/>
    </location>
</feature>
<dbReference type="Proteomes" id="UP000193218">
    <property type="component" value="Unassembled WGS sequence"/>
</dbReference>
<comment type="similarity">
    <text evidence="5">Belongs to the ThrE exporter (TC 2.A.79) family.</text>
</comment>
<feature type="transmembrane region" description="Helical" evidence="6">
    <location>
        <begin position="376"/>
        <end position="393"/>
    </location>
</feature>
<dbReference type="FunCoup" id="A0A1Y1URN2">
    <property type="interactions" value="4"/>
</dbReference>
<evidence type="ECO:0000256" key="5">
    <source>
        <dbReference type="ARBA" id="ARBA00034125"/>
    </source>
</evidence>
<evidence type="ECO:0000259" key="8">
    <source>
        <dbReference type="Pfam" id="PF12821"/>
    </source>
</evidence>
<feature type="transmembrane region" description="Helical" evidence="6">
    <location>
        <begin position="351"/>
        <end position="370"/>
    </location>
</feature>
<name>A0A1Y1URN2_9TREE</name>
<evidence type="ECO:0000313" key="10">
    <source>
        <dbReference type="Proteomes" id="UP000193218"/>
    </source>
</evidence>
<dbReference type="InParanoid" id="A0A1Y1URN2"/>
<dbReference type="AlphaFoldDB" id="A0A1Y1URN2"/>
<dbReference type="InterPro" id="IPR024528">
    <property type="entry name" value="ThrE_2"/>
</dbReference>
<evidence type="ECO:0008006" key="11">
    <source>
        <dbReference type="Google" id="ProtNLM"/>
    </source>
</evidence>
<protein>
    <recommendedName>
        <fullName evidence="11">DUF1212-domain-containing protein</fullName>
    </recommendedName>
</protein>
<evidence type="ECO:0000256" key="4">
    <source>
        <dbReference type="ARBA" id="ARBA00023136"/>
    </source>
</evidence>
<reference evidence="9 10" key="1">
    <citation type="submission" date="2017-03" db="EMBL/GenBank/DDBJ databases">
        <title>Widespread Adenine N6-methylation of Active Genes in Fungi.</title>
        <authorList>
            <consortium name="DOE Joint Genome Institute"/>
            <person name="Mondo S.J."/>
            <person name="Dannebaum R.O."/>
            <person name="Kuo R.C."/>
            <person name="Louie K.B."/>
            <person name="Bewick A.J."/>
            <person name="Labutti K."/>
            <person name="Haridas S."/>
            <person name="Kuo A."/>
            <person name="Salamov A."/>
            <person name="Ahrendt S.R."/>
            <person name="Lau R."/>
            <person name="Bowen B.P."/>
            <person name="Lipzen A."/>
            <person name="Sullivan W."/>
            <person name="Andreopoulos W.B."/>
            <person name="Clum A."/>
            <person name="Lindquist E."/>
            <person name="Daum C."/>
            <person name="Northen T.R."/>
            <person name="Ramamoorthy G."/>
            <person name="Schmitz R.J."/>
            <person name="Gryganskyi A."/>
            <person name="Culley D."/>
            <person name="Magnuson J."/>
            <person name="James T.Y."/>
            <person name="O'Malley M.A."/>
            <person name="Stajich J.E."/>
            <person name="Spatafora J.W."/>
            <person name="Visel A."/>
            <person name="Grigoriev I.V."/>
        </authorList>
    </citation>
    <scope>NUCLEOTIDE SEQUENCE [LARGE SCALE GENOMIC DNA]</scope>
    <source>
        <strain evidence="9 10">NRRL Y-17943</strain>
    </source>
</reference>
<dbReference type="RefSeq" id="XP_021874052.1">
    <property type="nucleotide sequence ID" value="XM_022017401.1"/>
</dbReference>
<dbReference type="PANTHER" id="PTHR31082:SF4">
    <property type="entry name" value="PHEROMONE-REGULATED MEMBRANE PROTEIN 10"/>
    <property type="match status" value="1"/>
</dbReference>